<dbReference type="AlphaFoldDB" id="A0A5D4GPW4"/>
<dbReference type="Proteomes" id="UP000323258">
    <property type="component" value="Unassembled WGS sequence"/>
</dbReference>
<proteinExistence type="inferred from homology"/>
<evidence type="ECO:0000256" key="6">
    <source>
        <dbReference type="ARBA" id="ARBA00023136"/>
    </source>
</evidence>
<sequence>MSRIFPYPLLIASLVVMWMLLAGFTPGQLLVGIGVALVAAQGLAALQPAKPRLRRWDLLPKLVIIVLYDIVRSNIAVARIILEGSKRERKSGFLTIPLDLRDPTALAILAVILTSTPGTAWLDYNSARGTLLLHVFDLVDEAEWFDLIKNRYEHMLLEIFE</sequence>
<comment type="similarity">
    <text evidence="2">Belongs to the CPA3 antiporters (TC 2.A.63) subunit E family.</text>
</comment>
<keyword evidence="5" id="KW-1133">Transmembrane helix</keyword>
<dbReference type="PANTHER" id="PTHR34584:SF1">
    <property type="entry name" value="NA(+)_H(+) ANTIPORTER SUBUNIT E1"/>
    <property type="match status" value="1"/>
</dbReference>
<dbReference type="EMBL" id="VSZS01000066">
    <property type="protein sequence ID" value="TYR30766.1"/>
    <property type="molecule type" value="Genomic_DNA"/>
</dbReference>
<comment type="subcellular location">
    <subcellularLocation>
        <location evidence="1">Cell membrane</location>
        <topology evidence="1">Multi-pass membrane protein</topology>
    </subcellularLocation>
</comment>
<dbReference type="OrthoDB" id="9807187at2"/>
<evidence type="ECO:0000256" key="2">
    <source>
        <dbReference type="ARBA" id="ARBA00006228"/>
    </source>
</evidence>
<dbReference type="NCBIfam" id="NF006520">
    <property type="entry name" value="PRK08965.1-4"/>
    <property type="match status" value="1"/>
</dbReference>
<evidence type="ECO:0000256" key="1">
    <source>
        <dbReference type="ARBA" id="ARBA00004651"/>
    </source>
</evidence>
<organism evidence="7 8">
    <name type="scientific">Neoaquamicrobium microcysteis</name>
    <dbReference type="NCBI Taxonomy" id="2682781"/>
    <lineage>
        <taxon>Bacteria</taxon>
        <taxon>Pseudomonadati</taxon>
        <taxon>Pseudomonadota</taxon>
        <taxon>Alphaproteobacteria</taxon>
        <taxon>Hyphomicrobiales</taxon>
        <taxon>Phyllobacteriaceae</taxon>
        <taxon>Neoaquamicrobium</taxon>
    </lineage>
</organism>
<evidence type="ECO:0000313" key="7">
    <source>
        <dbReference type="EMBL" id="TYR30766.1"/>
    </source>
</evidence>
<keyword evidence="6" id="KW-0472">Membrane</keyword>
<keyword evidence="3" id="KW-1003">Cell membrane</keyword>
<accession>A0A5D4GPW4</accession>
<gene>
    <name evidence="7" type="ORF">FY036_18325</name>
</gene>
<evidence type="ECO:0000313" key="8">
    <source>
        <dbReference type="Proteomes" id="UP000323258"/>
    </source>
</evidence>
<dbReference type="PIRSF" id="PIRSF019239">
    <property type="entry name" value="MrpE"/>
    <property type="match status" value="1"/>
</dbReference>
<keyword evidence="8" id="KW-1185">Reference proteome</keyword>
<evidence type="ECO:0000256" key="5">
    <source>
        <dbReference type="ARBA" id="ARBA00022989"/>
    </source>
</evidence>
<evidence type="ECO:0000256" key="4">
    <source>
        <dbReference type="ARBA" id="ARBA00022692"/>
    </source>
</evidence>
<evidence type="ECO:0000256" key="3">
    <source>
        <dbReference type="ARBA" id="ARBA00022475"/>
    </source>
</evidence>
<keyword evidence="4" id="KW-0812">Transmembrane</keyword>
<comment type="caution">
    <text evidence="7">The sequence shown here is derived from an EMBL/GenBank/DDBJ whole genome shotgun (WGS) entry which is preliminary data.</text>
</comment>
<reference evidence="7 8" key="1">
    <citation type="submission" date="2019-08" db="EMBL/GenBank/DDBJ databases">
        <authorList>
            <person name="Seo Y.L."/>
        </authorList>
    </citation>
    <scope>NUCLEOTIDE SEQUENCE [LARGE SCALE GENOMIC DNA]</scope>
    <source>
        <strain evidence="7 8">MaA-C15</strain>
    </source>
</reference>
<dbReference type="InterPro" id="IPR002758">
    <property type="entry name" value="Cation_antiport_E"/>
</dbReference>
<dbReference type="GO" id="GO:0005886">
    <property type="term" value="C:plasma membrane"/>
    <property type="evidence" value="ECO:0007669"/>
    <property type="project" value="UniProtKB-SubCell"/>
</dbReference>
<dbReference type="GO" id="GO:0008324">
    <property type="term" value="F:monoatomic cation transmembrane transporter activity"/>
    <property type="evidence" value="ECO:0007669"/>
    <property type="project" value="InterPro"/>
</dbReference>
<name>A0A5D4GPW4_9HYPH</name>
<dbReference type="Pfam" id="PF01899">
    <property type="entry name" value="MNHE"/>
    <property type="match status" value="1"/>
</dbReference>
<dbReference type="PANTHER" id="PTHR34584">
    <property type="entry name" value="NA(+)/H(+) ANTIPORTER SUBUNIT E1"/>
    <property type="match status" value="1"/>
</dbReference>
<reference evidence="7 8" key="2">
    <citation type="submission" date="2019-09" db="EMBL/GenBank/DDBJ databases">
        <title>Mesorhizobium sp. MaA-C15 isolated from Microcystis aeruginosa.</title>
        <authorList>
            <person name="Jeong S.E."/>
            <person name="Jin H.M."/>
            <person name="Jeon C.O."/>
        </authorList>
    </citation>
    <scope>NUCLEOTIDE SEQUENCE [LARGE SCALE GENOMIC DNA]</scope>
    <source>
        <strain evidence="7 8">MaA-C15</strain>
    </source>
</reference>
<protein>
    <submittedName>
        <fullName evidence="7">Na+/H+ antiporter subunit E</fullName>
    </submittedName>
</protein>